<evidence type="ECO:0000256" key="7">
    <source>
        <dbReference type="ARBA" id="ARBA00023315"/>
    </source>
</evidence>
<keyword evidence="12" id="KW-1185">Reference proteome</keyword>
<organism evidence="11 12">
    <name type="scientific">Amycolatopsis minnesotensis</name>
    <dbReference type="NCBI Taxonomy" id="337894"/>
    <lineage>
        <taxon>Bacteria</taxon>
        <taxon>Bacillati</taxon>
        <taxon>Actinomycetota</taxon>
        <taxon>Actinomycetes</taxon>
        <taxon>Pseudonocardiales</taxon>
        <taxon>Pseudonocardiaceae</taxon>
        <taxon>Amycolatopsis</taxon>
    </lineage>
</organism>
<evidence type="ECO:0000256" key="5">
    <source>
        <dbReference type="ARBA" id="ARBA00022989"/>
    </source>
</evidence>
<dbReference type="Proteomes" id="UP001501116">
    <property type="component" value="Unassembled WGS sequence"/>
</dbReference>
<dbReference type="EC" id="2.3.1.269" evidence="8"/>
<proteinExistence type="inferred from homology"/>
<dbReference type="RefSeq" id="WP_425546532.1">
    <property type="nucleotide sequence ID" value="NZ_BAAANN010000025.1"/>
</dbReference>
<feature type="transmembrane region" description="Helical" evidence="8">
    <location>
        <begin position="138"/>
        <end position="156"/>
    </location>
</feature>
<comment type="catalytic activity">
    <reaction evidence="8">
        <text>N-terminal S-1,2-diacyl-sn-glyceryl-L-cysteinyl-[lipoprotein] + a glycerophospholipid = N-acyl-S-1,2-diacyl-sn-glyceryl-L-cysteinyl-[lipoprotein] + a 2-acyl-sn-glycero-3-phospholipid + H(+)</text>
        <dbReference type="Rhea" id="RHEA:48228"/>
        <dbReference type="Rhea" id="RHEA-COMP:14681"/>
        <dbReference type="Rhea" id="RHEA-COMP:14684"/>
        <dbReference type="ChEBI" id="CHEBI:15378"/>
        <dbReference type="ChEBI" id="CHEBI:136912"/>
        <dbReference type="ChEBI" id="CHEBI:140656"/>
        <dbReference type="ChEBI" id="CHEBI:140657"/>
        <dbReference type="ChEBI" id="CHEBI:140660"/>
        <dbReference type="EC" id="2.3.1.269"/>
    </reaction>
</comment>
<name>A0ABN2RSN7_9PSEU</name>
<evidence type="ECO:0000313" key="12">
    <source>
        <dbReference type="Proteomes" id="UP001501116"/>
    </source>
</evidence>
<evidence type="ECO:0000256" key="9">
    <source>
        <dbReference type="SAM" id="MobiDB-lite"/>
    </source>
</evidence>
<evidence type="ECO:0000256" key="6">
    <source>
        <dbReference type="ARBA" id="ARBA00023136"/>
    </source>
</evidence>
<keyword evidence="7 8" id="KW-0012">Acyltransferase</keyword>
<dbReference type="Gene3D" id="3.60.110.10">
    <property type="entry name" value="Carbon-nitrogen hydrolase"/>
    <property type="match status" value="1"/>
</dbReference>
<dbReference type="SUPFAM" id="SSF56317">
    <property type="entry name" value="Carbon-nitrogen hydrolase"/>
    <property type="match status" value="1"/>
</dbReference>
<dbReference type="InterPro" id="IPR045378">
    <property type="entry name" value="LNT_N"/>
</dbReference>
<dbReference type="HAMAP" id="MF_01148">
    <property type="entry name" value="Lnt"/>
    <property type="match status" value="1"/>
</dbReference>
<dbReference type="PANTHER" id="PTHR38686:SF1">
    <property type="entry name" value="APOLIPOPROTEIN N-ACYLTRANSFERASE"/>
    <property type="match status" value="1"/>
</dbReference>
<evidence type="ECO:0000313" key="11">
    <source>
        <dbReference type="EMBL" id="GAA1974128.1"/>
    </source>
</evidence>
<comment type="subcellular location">
    <subcellularLocation>
        <location evidence="1 8">Cell membrane</location>
        <topology evidence="1 8">Multi-pass membrane protein</topology>
    </subcellularLocation>
</comment>
<sequence length="539" mass="56943">MPATLADPEPAPSGKTAAAGQSRSDGRRAWLPWLVRLVGAVASGFVLFLSFAPRPLWWLAPLAFAGFGLVLHGRRFWGGFGYGTAFGAGLFVPLLTWIQDFVGPGFGPVPWLALSLVLAAYLGLVGGLGSFVQLLPCAPCWLALVAIAAETPRAWFPFGGFPWGRVAFSQPEGAYLSLASIGGAPLVGFAVALSGFGLARVILRLRAREWRPVVVPALATLLPLVAGLAVWPTIGTEAQDGTRTVAAVQGSAPDTGLGLFVNGADLRSTHIAESERLIADIKAGKVPRPDLVVWPETATAVDGPDPRLDRLVADFGVPALIGASYELPGRRYENALVVWDPRTGQGRRYTKQQLVPFGEYVPARALTELVSPFTRSIDERTPGTGDPAALDVAGTKVGAMICYEVAYDYTGREAVDAGAELLTSPTNNAWYGHSDMTYQHLAMSRLRAVEHGRAVVVAATTGVSEIIQPDGTVSGSTGMFTPASLVRSVPLRTTVTVADRLGAWPEYVLAAAAVAGVLAGITRRRRSRRAEETRTGAAG</sequence>
<evidence type="ECO:0000256" key="4">
    <source>
        <dbReference type="ARBA" id="ARBA00022692"/>
    </source>
</evidence>
<comment type="similarity">
    <text evidence="8">Belongs to the CN hydrolase family. Apolipoprotein N-acyltransferase subfamily.</text>
</comment>
<evidence type="ECO:0000256" key="8">
    <source>
        <dbReference type="HAMAP-Rule" id="MF_01148"/>
    </source>
</evidence>
<feature type="transmembrane region" description="Helical" evidence="8">
    <location>
        <begin position="111"/>
        <end position="131"/>
    </location>
</feature>
<dbReference type="InterPro" id="IPR003010">
    <property type="entry name" value="C-N_Hydrolase"/>
</dbReference>
<dbReference type="EMBL" id="BAAANN010000025">
    <property type="protein sequence ID" value="GAA1974128.1"/>
    <property type="molecule type" value="Genomic_DNA"/>
</dbReference>
<keyword evidence="3 8" id="KW-0808">Transferase</keyword>
<dbReference type="NCBIfam" id="TIGR00546">
    <property type="entry name" value="lnt"/>
    <property type="match status" value="1"/>
</dbReference>
<dbReference type="CDD" id="cd07571">
    <property type="entry name" value="ALP_N-acyl_transferase"/>
    <property type="match status" value="1"/>
</dbReference>
<dbReference type="Pfam" id="PF00795">
    <property type="entry name" value="CN_hydrolase"/>
    <property type="match status" value="1"/>
</dbReference>
<keyword evidence="4 8" id="KW-0812">Transmembrane</keyword>
<dbReference type="InterPro" id="IPR036526">
    <property type="entry name" value="C-N_Hydrolase_sf"/>
</dbReference>
<dbReference type="InterPro" id="IPR004563">
    <property type="entry name" value="Apolipo_AcylTrfase"/>
</dbReference>
<keyword evidence="2 8" id="KW-1003">Cell membrane</keyword>
<comment type="pathway">
    <text evidence="8">Protein modification; lipoprotein biosynthesis (N-acyl transfer).</text>
</comment>
<protein>
    <recommendedName>
        <fullName evidence="8">Apolipoprotein N-acyltransferase</fullName>
        <shortName evidence="8">ALP N-acyltransferase</shortName>
        <ecNumber evidence="8">2.3.1.269</ecNumber>
    </recommendedName>
</protein>
<feature type="transmembrane region" description="Helical" evidence="8">
    <location>
        <begin position="30"/>
        <end position="50"/>
    </location>
</feature>
<comment type="caution">
    <text evidence="11">The sequence shown here is derived from an EMBL/GenBank/DDBJ whole genome shotgun (WGS) entry which is preliminary data.</text>
</comment>
<accession>A0ABN2RSN7</accession>
<dbReference type="Pfam" id="PF20154">
    <property type="entry name" value="LNT_N"/>
    <property type="match status" value="1"/>
</dbReference>
<feature type="region of interest" description="Disordered" evidence="9">
    <location>
        <begin position="1"/>
        <end position="23"/>
    </location>
</feature>
<evidence type="ECO:0000256" key="2">
    <source>
        <dbReference type="ARBA" id="ARBA00022475"/>
    </source>
</evidence>
<feature type="transmembrane region" description="Helical" evidence="8">
    <location>
        <begin position="80"/>
        <end position="99"/>
    </location>
</feature>
<dbReference type="PROSITE" id="PS50263">
    <property type="entry name" value="CN_HYDROLASE"/>
    <property type="match status" value="1"/>
</dbReference>
<feature type="transmembrane region" description="Helical" evidence="8">
    <location>
        <begin position="213"/>
        <end position="234"/>
    </location>
</feature>
<feature type="transmembrane region" description="Helical" evidence="8">
    <location>
        <begin position="56"/>
        <end position="73"/>
    </location>
</feature>
<gene>
    <name evidence="8 11" type="primary">lnt</name>
    <name evidence="11" type="ORF">GCM10009754_56480</name>
</gene>
<feature type="domain" description="CN hydrolase" evidence="10">
    <location>
        <begin position="243"/>
        <end position="491"/>
    </location>
</feature>
<dbReference type="PANTHER" id="PTHR38686">
    <property type="entry name" value="APOLIPOPROTEIN N-ACYLTRANSFERASE"/>
    <property type="match status" value="1"/>
</dbReference>
<feature type="transmembrane region" description="Helical" evidence="8">
    <location>
        <begin position="501"/>
        <end position="521"/>
    </location>
</feature>
<evidence type="ECO:0000256" key="1">
    <source>
        <dbReference type="ARBA" id="ARBA00004651"/>
    </source>
</evidence>
<evidence type="ECO:0000259" key="10">
    <source>
        <dbReference type="PROSITE" id="PS50263"/>
    </source>
</evidence>
<keyword evidence="6 8" id="KW-0472">Membrane</keyword>
<reference evidence="11 12" key="1">
    <citation type="journal article" date="2019" name="Int. J. Syst. Evol. Microbiol.">
        <title>The Global Catalogue of Microorganisms (GCM) 10K type strain sequencing project: providing services to taxonomists for standard genome sequencing and annotation.</title>
        <authorList>
            <consortium name="The Broad Institute Genomics Platform"/>
            <consortium name="The Broad Institute Genome Sequencing Center for Infectious Disease"/>
            <person name="Wu L."/>
            <person name="Ma J."/>
        </authorList>
    </citation>
    <scope>NUCLEOTIDE SEQUENCE [LARGE SCALE GENOMIC DNA]</scope>
    <source>
        <strain evidence="11 12">JCM 14545</strain>
    </source>
</reference>
<comment type="function">
    <text evidence="8">Catalyzes the phospholipid dependent N-acylation of the N-terminal cysteine of apolipoprotein, the last step in lipoprotein maturation.</text>
</comment>
<evidence type="ECO:0000256" key="3">
    <source>
        <dbReference type="ARBA" id="ARBA00022679"/>
    </source>
</evidence>
<keyword evidence="5 8" id="KW-1133">Transmembrane helix</keyword>
<feature type="transmembrane region" description="Helical" evidence="8">
    <location>
        <begin position="176"/>
        <end position="201"/>
    </location>
</feature>